<feature type="non-terminal residue" evidence="1">
    <location>
        <position position="1"/>
    </location>
</feature>
<dbReference type="EMBL" id="MU251522">
    <property type="protein sequence ID" value="KAG9232958.1"/>
    <property type="molecule type" value="Genomic_DNA"/>
</dbReference>
<dbReference type="AlphaFoldDB" id="A0A9P7YFI7"/>
<comment type="caution">
    <text evidence="1">The sequence shown here is derived from an EMBL/GenBank/DDBJ whole genome shotgun (WGS) entry which is preliminary data.</text>
</comment>
<gene>
    <name evidence="1" type="ORF">BJ875DRAFT_343476</name>
</gene>
<evidence type="ECO:0000313" key="2">
    <source>
        <dbReference type="Proteomes" id="UP000824998"/>
    </source>
</evidence>
<organism evidence="1 2">
    <name type="scientific">Amylocarpus encephaloides</name>
    <dbReference type="NCBI Taxonomy" id="45428"/>
    <lineage>
        <taxon>Eukaryota</taxon>
        <taxon>Fungi</taxon>
        <taxon>Dikarya</taxon>
        <taxon>Ascomycota</taxon>
        <taxon>Pezizomycotina</taxon>
        <taxon>Leotiomycetes</taxon>
        <taxon>Helotiales</taxon>
        <taxon>Helotiales incertae sedis</taxon>
        <taxon>Amylocarpus</taxon>
    </lineage>
</organism>
<feature type="non-terminal residue" evidence="1">
    <location>
        <position position="88"/>
    </location>
</feature>
<proteinExistence type="predicted"/>
<keyword evidence="2" id="KW-1185">Reference proteome</keyword>
<protein>
    <submittedName>
        <fullName evidence="1">Uncharacterized protein</fullName>
    </submittedName>
</protein>
<dbReference type="Proteomes" id="UP000824998">
    <property type="component" value="Unassembled WGS sequence"/>
</dbReference>
<sequence length="88" mass="10549">EDEEFSIDALLKNLEVFQRRQQLETLERIIMENSWLEHHIARHRESLSRATKVLQDVYKAVALIQNALKRCRREESEADRAWLAFWGI</sequence>
<name>A0A9P7YFI7_9HELO</name>
<evidence type="ECO:0000313" key="1">
    <source>
        <dbReference type="EMBL" id="KAG9232958.1"/>
    </source>
</evidence>
<reference evidence="1" key="1">
    <citation type="journal article" date="2021" name="IMA Fungus">
        <title>Genomic characterization of three marine fungi, including Emericellopsis atlantica sp. nov. with signatures of a generalist lifestyle and marine biomass degradation.</title>
        <authorList>
            <person name="Hagestad O.C."/>
            <person name="Hou L."/>
            <person name="Andersen J.H."/>
            <person name="Hansen E.H."/>
            <person name="Altermark B."/>
            <person name="Li C."/>
            <person name="Kuhnert E."/>
            <person name="Cox R.J."/>
            <person name="Crous P.W."/>
            <person name="Spatafora J.W."/>
            <person name="Lail K."/>
            <person name="Amirebrahimi M."/>
            <person name="Lipzen A."/>
            <person name="Pangilinan J."/>
            <person name="Andreopoulos W."/>
            <person name="Hayes R.D."/>
            <person name="Ng V."/>
            <person name="Grigoriev I.V."/>
            <person name="Jackson S.A."/>
            <person name="Sutton T.D.S."/>
            <person name="Dobson A.D.W."/>
            <person name="Rama T."/>
        </authorList>
    </citation>
    <scope>NUCLEOTIDE SEQUENCE</scope>
    <source>
        <strain evidence="1">TRa018bII</strain>
    </source>
</reference>
<accession>A0A9P7YFI7</accession>
<dbReference type="OrthoDB" id="3434684at2759"/>